<comment type="caution">
    <text evidence="9">The sequence shown here is derived from an EMBL/GenBank/DDBJ whole genome shotgun (WGS) entry which is preliminary data.</text>
</comment>
<dbReference type="Proteomes" id="UP001596958">
    <property type="component" value="Unassembled WGS sequence"/>
</dbReference>
<evidence type="ECO:0000313" key="10">
    <source>
        <dbReference type="Proteomes" id="UP001596958"/>
    </source>
</evidence>
<feature type="transmembrane region" description="Helical" evidence="6">
    <location>
        <begin position="748"/>
        <end position="768"/>
    </location>
</feature>
<comment type="subcellular location">
    <subcellularLocation>
        <location evidence="1">Cell membrane</location>
        <topology evidence="1">Multi-pass membrane protein</topology>
    </subcellularLocation>
</comment>
<feature type="transmembrane region" description="Helical" evidence="6">
    <location>
        <begin position="420"/>
        <end position="440"/>
    </location>
</feature>
<keyword evidence="4 6" id="KW-1133">Transmembrane helix</keyword>
<dbReference type="Pfam" id="PF12704">
    <property type="entry name" value="MacB_PCD"/>
    <property type="match status" value="2"/>
</dbReference>
<accession>A0ABW2YZW9</accession>
<dbReference type="Pfam" id="PF02687">
    <property type="entry name" value="FtsX"/>
    <property type="match status" value="2"/>
</dbReference>
<gene>
    <name evidence="9" type="ORF">ACFQZS_12600</name>
</gene>
<dbReference type="PANTHER" id="PTHR30572">
    <property type="entry name" value="MEMBRANE COMPONENT OF TRANSPORTER-RELATED"/>
    <property type="match status" value="1"/>
</dbReference>
<dbReference type="PROSITE" id="PS51257">
    <property type="entry name" value="PROKAR_LIPOPROTEIN"/>
    <property type="match status" value="1"/>
</dbReference>
<feature type="transmembrane region" description="Helical" evidence="6">
    <location>
        <begin position="667"/>
        <end position="686"/>
    </location>
</feature>
<feature type="transmembrane region" description="Helical" evidence="6">
    <location>
        <begin position="372"/>
        <end position="399"/>
    </location>
</feature>
<dbReference type="RefSeq" id="WP_377100749.1">
    <property type="nucleotide sequence ID" value="NZ_JBHTHU010000009.1"/>
</dbReference>
<feature type="domain" description="MacB-like periplasmic core" evidence="8">
    <location>
        <begin position="21"/>
        <end position="239"/>
    </location>
</feature>
<proteinExistence type="predicted"/>
<feature type="domain" description="ABC3 transporter permease C-terminal" evidence="7">
    <location>
        <begin position="284"/>
        <end position="400"/>
    </location>
</feature>
<name>A0ABW2YZW9_9SPHI</name>
<evidence type="ECO:0000259" key="8">
    <source>
        <dbReference type="Pfam" id="PF12704"/>
    </source>
</evidence>
<keyword evidence="10" id="KW-1185">Reference proteome</keyword>
<evidence type="ECO:0000256" key="6">
    <source>
        <dbReference type="SAM" id="Phobius"/>
    </source>
</evidence>
<keyword evidence="5 6" id="KW-0472">Membrane</keyword>
<dbReference type="InterPro" id="IPR050250">
    <property type="entry name" value="Macrolide_Exporter_MacB"/>
</dbReference>
<feature type="transmembrane region" description="Helical" evidence="6">
    <location>
        <begin position="281"/>
        <end position="302"/>
    </location>
</feature>
<evidence type="ECO:0000256" key="5">
    <source>
        <dbReference type="ARBA" id="ARBA00023136"/>
    </source>
</evidence>
<dbReference type="InterPro" id="IPR003838">
    <property type="entry name" value="ABC3_permease_C"/>
</dbReference>
<evidence type="ECO:0000256" key="4">
    <source>
        <dbReference type="ARBA" id="ARBA00022989"/>
    </source>
</evidence>
<feature type="transmembrane region" description="Helical" evidence="6">
    <location>
        <begin position="20"/>
        <end position="41"/>
    </location>
</feature>
<keyword evidence="3 6" id="KW-0812">Transmembrane</keyword>
<feature type="domain" description="MacB-like periplasmic core" evidence="8">
    <location>
        <begin position="427"/>
        <end position="624"/>
    </location>
</feature>
<evidence type="ECO:0000256" key="2">
    <source>
        <dbReference type="ARBA" id="ARBA00022475"/>
    </source>
</evidence>
<feature type="domain" description="ABC3 transporter permease C-terminal" evidence="7">
    <location>
        <begin position="666"/>
        <end position="777"/>
    </location>
</feature>
<reference evidence="10" key="1">
    <citation type="journal article" date="2019" name="Int. J. Syst. Evol. Microbiol.">
        <title>The Global Catalogue of Microorganisms (GCM) 10K type strain sequencing project: providing services to taxonomists for standard genome sequencing and annotation.</title>
        <authorList>
            <consortium name="The Broad Institute Genomics Platform"/>
            <consortium name="The Broad Institute Genome Sequencing Center for Infectious Disease"/>
            <person name="Wu L."/>
            <person name="Ma J."/>
        </authorList>
    </citation>
    <scope>NUCLEOTIDE SEQUENCE [LARGE SCALE GENOMIC DNA]</scope>
    <source>
        <strain evidence="10">CCUG 63418</strain>
    </source>
</reference>
<evidence type="ECO:0000256" key="1">
    <source>
        <dbReference type="ARBA" id="ARBA00004651"/>
    </source>
</evidence>
<sequence>MLRNYIIVAWRNLIKHKANAFINITGLSVGLACSLMIMLWIQDERSVDGFHTNVDHLYQVYERKTNEGKVEASYLTQGLLANELKKNIPEIRYATGMEQNFPRTFEAGKKVIKQDGTYAGQDFFRMFSYKLLQGKTETALVNANDIAISRKMAELFFGSPENAMGKIIRYENADNLQVTAVFENVPANSSQQFEFLRSWTAFVADNASWANGWQSTSPATFIQLNANADAEKVNGKIKNFIRQHLPEANIQLALQPYAERYLHSNFKNGEIDGGRIEYVRLFGIVAVFILLIACINFMNLATARSTKRAKEVGVRKVIGAQRLALVAQFLSEAVLLTLIAVGVAMALIVLLLPAFNALTAKQLTIPILSLNFWMIVVGMFALTALVAGCYPAFFLASLNPIRTLKGKLTFSSSAAYFRKGLVVFQFALTIMLLIGTVVIYRQMQYVQAKNLGYDRENLVFIPFEGDLVKSYSVFKDEAQKIPGIQAITKMKESPTVIGHSTGDFGWTGKDAKAEVSLNDAVVDYDFVQTMKLELAAGRDLSKEFADSANFLLNEAAAKKIGYNNPVGMPLWFRGKQGKIVGLLKDFHFNSMHQTIEPLIIRLADNQRWGTILVRVSPGKTQQAIMGLQTLSKKINPNYTFSYSFADQEYNNLYKSEQLVSKLSNCSAVLAIFISCMGLLGLSIFVAEQRSKEISIRKVLGASVSSVFRLLSSEFLQLIIVSFLIASPIAWLVTNNWLQNFAYKANVPWWMFALSGSVIVFIAILTVSFQSIKAALTNPVKSLRSE</sequence>
<dbReference type="EMBL" id="JBHTHU010000009">
    <property type="protein sequence ID" value="MFD0750987.1"/>
    <property type="molecule type" value="Genomic_DNA"/>
</dbReference>
<dbReference type="PANTHER" id="PTHR30572:SF18">
    <property type="entry name" value="ABC-TYPE MACROLIDE FAMILY EXPORT SYSTEM PERMEASE COMPONENT 2"/>
    <property type="match status" value="1"/>
</dbReference>
<feature type="transmembrane region" description="Helical" evidence="6">
    <location>
        <begin position="706"/>
        <end position="728"/>
    </location>
</feature>
<organism evidence="9 10">
    <name type="scientific">Mucilaginibacter calamicampi</name>
    <dbReference type="NCBI Taxonomy" id="1302352"/>
    <lineage>
        <taxon>Bacteria</taxon>
        <taxon>Pseudomonadati</taxon>
        <taxon>Bacteroidota</taxon>
        <taxon>Sphingobacteriia</taxon>
        <taxon>Sphingobacteriales</taxon>
        <taxon>Sphingobacteriaceae</taxon>
        <taxon>Mucilaginibacter</taxon>
    </lineage>
</organism>
<dbReference type="InterPro" id="IPR025857">
    <property type="entry name" value="MacB_PCD"/>
</dbReference>
<protein>
    <submittedName>
        <fullName evidence="9">ABC transporter permease</fullName>
    </submittedName>
</protein>
<evidence type="ECO:0000259" key="7">
    <source>
        <dbReference type="Pfam" id="PF02687"/>
    </source>
</evidence>
<feature type="transmembrane region" description="Helical" evidence="6">
    <location>
        <begin position="323"/>
        <end position="352"/>
    </location>
</feature>
<evidence type="ECO:0000256" key="3">
    <source>
        <dbReference type="ARBA" id="ARBA00022692"/>
    </source>
</evidence>
<evidence type="ECO:0000313" key="9">
    <source>
        <dbReference type="EMBL" id="MFD0750987.1"/>
    </source>
</evidence>
<keyword evidence="2" id="KW-1003">Cell membrane</keyword>